<organism evidence="1 2">
    <name type="scientific">Pseudoalteromonas luteoviolacea CPMOR-1</name>
    <dbReference type="NCBI Taxonomy" id="1365248"/>
    <lineage>
        <taxon>Bacteria</taxon>
        <taxon>Pseudomonadati</taxon>
        <taxon>Pseudomonadota</taxon>
        <taxon>Gammaproteobacteria</taxon>
        <taxon>Alteromonadales</taxon>
        <taxon>Pseudoalteromonadaceae</taxon>
        <taxon>Pseudoalteromonas</taxon>
    </lineage>
</organism>
<evidence type="ECO:0008006" key="3">
    <source>
        <dbReference type="Google" id="ProtNLM"/>
    </source>
</evidence>
<name>A0A161YPC1_9GAMM</name>
<dbReference type="PATRIC" id="fig|1365248.3.peg.2099"/>
<reference evidence="1 2" key="1">
    <citation type="submission" date="2013-07" db="EMBL/GenBank/DDBJ databases">
        <title>Comparative Genomic and Metabolomic Analysis of Twelve Strains of Pseudoalteromonas luteoviolacea.</title>
        <authorList>
            <person name="Vynne N.G."/>
            <person name="Mansson M."/>
            <person name="Gram L."/>
        </authorList>
    </citation>
    <scope>NUCLEOTIDE SEQUENCE [LARGE SCALE GENOMIC DNA]</scope>
    <source>
        <strain evidence="1 2">CPMOR-1</strain>
    </source>
</reference>
<dbReference type="EMBL" id="AUYC01000025">
    <property type="protein sequence ID" value="KZN63807.1"/>
    <property type="molecule type" value="Genomic_DNA"/>
</dbReference>
<evidence type="ECO:0000313" key="2">
    <source>
        <dbReference type="Proteomes" id="UP000076486"/>
    </source>
</evidence>
<gene>
    <name evidence="1" type="ORF">N473_15935</name>
</gene>
<protein>
    <recommendedName>
        <fullName evidence="3">N-acetyltransferase domain-containing protein</fullName>
    </recommendedName>
</protein>
<evidence type="ECO:0000313" key="1">
    <source>
        <dbReference type="EMBL" id="KZN63807.1"/>
    </source>
</evidence>
<dbReference type="AlphaFoldDB" id="A0A161YPC1"/>
<sequence>MVLYQQQGFEIIAQDDEQLTGQGQLIMSWQDMQTA</sequence>
<comment type="caution">
    <text evidence="1">The sequence shown here is derived from an EMBL/GenBank/DDBJ whole genome shotgun (WGS) entry which is preliminary data.</text>
</comment>
<proteinExistence type="predicted"/>
<dbReference type="Proteomes" id="UP000076486">
    <property type="component" value="Unassembled WGS sequence"/>
</dbReference>
<accession>A0A161YPC1</accession>